<gene>
    <name evidence="1" type="ORF">HMF3257_20810</name>
</gene>
<accession>A0A327NQF5</accession>
<dbReference type="AlphaFoldDB" id="A0A327NQF5"/>
<evidence type="ECO:0000313" key="1">
    <source>
        <dbReference type="EMBL" id="RAI76004.1"/>
    </source>
</evidence>
<proteinExistence type="predicted"/>
<comment type="caution">
    <text evidence="1">The sequence shown here is derived from an EMBL/GenBank/DDBJ whole genome shotgun (WGS) entry which is preliminary data.</text>
</comment>
<evidence type="ECO:0000313" key="2">
    <source>
        <dbReference type="Proteomes" id="UP000249016"/>
    </source>
</evidence>
<name>A0A327NQF5_9BACT</name>
<dbReference type="RefSeq" id="WP_111345047.1">
    <property type="nucleotide sequence ID" value="NZ_QLII01000001.1"/>
</dbReference>
<keyword evidence="2" id="KW-1185">Reference proteome</keyword>
<dbReference type="Proteomes" id="UP000249016">
    <property type="component" value="Unassembled WGS sequence"/>
</dbReference>
<sequence>MAKSKSLARLKNRLQVEPDKLDKYMDHYLNGTPLDEEGVVMLERYRKAWSWLSMGRPYETILSMLMKDYRLQERQCRYIIAESVFLHGNVSQLDKAGKKVASAAFYRLIANMAMMNQEFDAATRAWEKADKLEGLLDEEDAGWDPEAFTKPGKFVFINNVNVLHQQLKKGMEDDE</sequence>
<protein>
    <submittedName>
        <fullName evidence="1">Uncharacterized protein</fullName>
    </submittedName>
</protein>
<dbReference type="OrthoDB" id="961919at2"/>
<reference evidence="1 2" key="1">
    <citation type="submission" date="2018-06" db="EMBL/GenBank/DDBJ databases">
        <title>Spirosoma sp. HMF3257 Genome sequencing and assembly.</title>
        <authorList>
            <person name="Kang H."/>
            <person name="Cha I."/>
            <person name="Kim H."/>
            <person name="Kang J."/>
            <person name="Joh K."/>
        </authorList>
    </citation>
    <scope>NUCLEOTIDE SEQUENCE [LARGE SCALE GENOMIC DNA]</scope>
    <source>
        <strain evidence="1 2">HMF3257</strain>
    </source>
</reference>
<organism evidence="1 2">
    <name type="scientific">Spirosoma telluris</name>
    <dbReference type="NCBI Taxonomy" id="2183553"/>
    <lineage>
        <taxon>Bacteria</taxon>
        <taxon>Pseudomonadati</taxon>
        <taxon>Bacteroidota</taxon>
        <taxon>Cytophagia</taxon>
        <taxon>Cytophagales</taxon>
        <taxon>Cytophagaceae</taxon>
        <taxon>Spirosoma</taxon>
    </lineage>
</organism>
<dbReference type="EMBL" id="QLII01000001">
    <property type="protein sequence ID" value="RAI76004.1"/>
    <property type="molecule type" value="Genomic_DNA"/>
</dbReference>